<organism evidence="2 3">
    <name type="scientific">Echria macrotheca</name>
    <dbReference type="NCBI Taxonomy" id="438768"/>
    <lineage>
        <taxon>Eukaryota</taxon>
        <taxon>Fungi</taxon>
        <taxon>Dikarya</taxon>
        <taxon>Ascomycota</taxon>
        <taxon>Pezizomycotina</taxon>
        <taxon>Sordariomycetes</taxon>
        <taxon>Sordariomycetidae</taxon>
        <taxon>Sordariales</taxon>
        <taxon>Schizotheciaceae</taxon>
        <taxon>Echria</taxon>
    </lineage>
</organism>
<keyword evidence="1" id="KW-0732">Signal</keyword>
<feature type="signal peptide" evidence="1">
    <location>
        <begin position="1"/>
        <end position="19"/>
    </location>
</feature>
<dbReference type="Proteomes" id="UP001239445">
    <property type="component" value="Unassembled WGS sequence"/>
</dbReference>
<dbReference type="EMBL" id="MU839848">
    <property type="protein sequence ID" value="KAK1750308.1"/>
    <property type="molecule type" value="Genomic_DNA"/>
</dbReference>
<sequence>MQFLSSLLLFSAFSSPVLAAVAGTTVKAAQAGELLFEHGPLTCRATYRYNRTVVDANVITRSGLPYLDARHRDCTIRKGQNGCNRVSCSHNAGIFVCANNIKSDVPLRCRDVASLARRIVESCESNDRVQGSVWDKTETFRVEIFHNWC</sequence>
<feature type="chain" id="PRO_5042478123" evidence="1">
    <location>
        <begin position="20"/>
        <end position="149"/>
    </location>
</feature>
<comment type="caution">
    <text evidence="2">The sequence shown here is derived from an EMBL/GenBank/DDBJ whole genome shotgun (WGS) entry which is preliminary data.</text>
</comment>
<name>A0AAJ0B275_9PEZI</name>
<dbReference type="AlphaFoldDB" id="A0AAJ0B275"/>
<evidence type="ECO:0000313" key="2">
    <source>
        <dbReference type="EMBL" id="KAK1750308.1"/>
    </source>
</evidence>
<evidence type="ECO:0000256" key="1">
    <source>
        <dbReference type="SAM" id="SignalP"/>
    </source>
</evidence>
<evidence type="ECO:0000313" key="3">
    <source>
        <dbReference type="Proteomes" id="UP001239445"/>
    </source>
</evidence>
<accession>A0AAJ0B275</accession>
<reference evidence="2" key="1">
    <citation type="submission" date="2023-06" db="EMBL/GenBank/DDBJ databases">
        <title>Genome-scale phylogeny and comparative genomics of the fungal order Sordariales.</title>
        <authorList>
            <consortium name="Lawrence Berkeley National Laboratory"/>
            <person name="Hensen N."/>
            <person name="Bonometti L."/>
            <person name="Westerberg I."/>
            <person name="Brannstrom I.O."/>
            <person name="Guillou S."/>
            <person name="Cros-Aarteil S."/>
            <person name="Calhoun S."/>
            <person name="Haridas S."/>
            <person name="Kuo A."/>
            <person name="Mondo S."/>
            <person name="Pangilinan J."/>
            <person name="Riley R."/>
            <person name="Labutti K."/>
            <person name="Andreopoulos B."/>
            <person name="Lipzen A."/>
            <person name="Chen C."/>
            <person name="Yanf M."/>
            <person name="Daum C."/>
            <person name="Ng V."/>
            <person name="Clum A."/>
            <person name="Steindorff A."/>
            <person name="Ohm R."/>
            <person name="Martin F."/>
            <person name="Silar P."/>
            <person name="Natvig D."/>
            <person name="Lalanne C."/>
            <person name="Gautier V."/>
            <person name="Ament-Velasquez S.L."/>
            <person name="Kruys A."/>
            <person name="Hutchinson M.I."/>
            <person name="Powell A.J."/>
            <person name="Barry K."/>
            <person name="Miller A.N."/>
            <person name="Grigoriev I.V."/>
            <person name="Debuchy R."/>
            <person name="Gladieux P."/>
            <person name="Thoren M.H."/>
            <person name="Johannesson H."/>
        </authorList>
    </citation>
    <scope>NUCLEOTIDE SEQUENCE</scope>
    <source>
        <strain evidence="2">PSN4</strain>
    </source>
</reference>
<gene>
    <name evidence="2" type="ORF">QBC47DRAFT_124278</name>
</gene>
<protein>
    <submittedName>
        <fullName evidence="2">Uncharacterized protein</fullName>
    </submittedName>
</protein>
<keyword evidence="3" id="KW-1185">Reference proteome</keyword>
<proteinExistence type="predicted"/>